<evidence type="ECO:0000313" key="3">
    <source>
        <dbReference type="Proteomes" id="UP000828094"/>
    </source>
</evidence>
<keyword evidence="3" id="KW-1185">Reference proteome</keyword>
<protein>
    <submittedName>
        <fullName evidence="2">Uncharacterized protein</fullName>
    </submittedName>
</protein>
<gene>
    <name evidence="2" type="primary">33</name>
    <name evidence="2" type="ORF">AH05_33</name>
</gene>
<dbReference type="InterPro" id="IPR020134">
    <property type="entry name" value="Phage_T7-like_6.7"/>
</dbReference>
<sequence>MTMCFKSKVKTPKTNPDSLKAPEPVLIDEPKGVDFGASEDDQSTDTGVDSLKVKKTESSTDKGDGSSSATAKDTGFSSAKGSTSSPVKRALKKVTK</sequence>
<feature type="region of interest" description="Disordered" evidence="1">
    <location>
        <begin position="1"/>
        <end position="96"/>
    </location>
</feature>
<name>A0AAE8BVN2_9CAUD</name>
<proteinExistence type="predicted"/>
<dbReference type="EMBL" id="MZ501272">
    <property type="protein sequence ID" value="QZA71342.1"/>
    <property type="molecule type" value="Genomic_DNA"/>
</dbReference>
<dbReference type="Pfam" id="PF17570">
    <property type="entry name" value="T7-like_gp67"/>
    <property type="match status" value="1"/>
</dbReference>
<evidence type="ECO:0000256" key="1">
    <source>
        <dbReference type="SAM" id="MobiDB-lite"/>
    </source>
</evidence>
<feature type="compositionally biased region" description="Basic and acidic residues" evidence="1">
    <location>
        <begin position="51"/>
        <end position="64"/>
    </location>
</feature>
<reference evidence="2 3" key="1">
    <citation type="submission" date="2021-07" db="EMBL/GenBank/DDBJ databases">
        <authorList>
            <person name="Roth S.J."/>
            <person name="Krukonis G.P."/>
            <person name="Delesalle V.A."/>
        </authorList>
    </citation>
    <scope>NUCLEOTIDE SEQUENCE [LARGE SCALE GENOMIC DNA]</scope>
</reference>
<accession>A0AAE8BVN2</accession>
<dbReference type="Proteomes" id="UP000828094">
    <property type="component" value="Segment"/>
</dbReference>
<organism evidence="2 3">
    <name type="scientific">Pseudomonas phage AH05</name>
    <dbReference type="NCBI Taxonomy" id="2869574"/>
    <lineage>
        <taxon>Viruses</taxon>
        <taxon>Duplodnaviria</taxon>
        <taxon>Heunggongvirae</taxon>
        <taxon>Uroviricota</taxon>
        <taxon>Caudoviricetes</taxon>
        <taxon>Autographivirales</taxon>
        <taxon>Autotranscriptaviridae</taxon>
        <taxon>Studiervirinae</taxon>
        <taxon>Ghunavirus</taxon>
        <taxon>Ghunavirus AH05</taxon>
    </lineage>
</organism>
<evidence type="ECO:0000313" key="2">
    <source>
        <dbReference type="EMBL" id="QZA71342.1"/>
    </source>
</evidence>
<feature type="compositionally biased region" description="Polar residues" evidence="1">
    <location>
        <begin position="65"/>
        <end position="86"/>
    </location>
</feature>